<gene>
    <name evidence="7" type="ORF">SAMN05421831_10923</name>
</gene>
<sequence>MIPESLQKNLNQCRTLPTLPNIALQVMQVARDPEAGIGDLIPILSKDPALAAKVLSTANSAYYSRQRPCDNLTQALNLLGLDMTVVLTLSFAFANTLHQMQSSALDLKKFWKRSVLSAMAVRVLAKGHAQADQLFLAALMQDIGILALHEIDPQTYVQEVQQAQTHMQLVAAEMQTYHCDHAHIGAWLVAAWKLPTCYVDWIGQSHAPGDSLEAKYIYLSGALADLWVREDPLEAMSEVLQVAAESLDLDAEAMQAVIENVHQHLPEAAQIFGVNLEDPIDMLELVQSAKDLLVERNLRLMQQMAHYQQELQQLRSHHAELHQQLQRDPLTQVYNRGHISQLLEHAYQQAKATQTPLTLMFIDLDHFKKINDTFGHQTGDEVLKITGQILLSMVRKTDYAGRYGGEEFLVIMPGSYADDAGKLAQRLQTAFAQQDTRLAQIGCTLENQQPLKVTASIGIATWEPQQQHPMTSVDVLVACADKAMYQAKSSGRNCVVCYSNHLYDTGH</sequence>
<dbReference type="InterPro" id="IPR013976">
    <property type="entry name" value="HDOD"/>
</dbReference>
<comment type="cofactor">
    <cofactor evidence="1">
        <name>Mg(2+)</name>
        <dbReference type="ChEBI" id="CHEBI:18420"/>
    </cofactor>
</comment>
<dbReference type="SUPFAM" id="SSF109604">
    <property type="entry name" value="HD-domain/PDEase-like"/>
    <property type="match status" value="1"/>
</dbReference>
<organism evidence="7 8">
    <name type="scientific">Allopseudospirillum japonicum</name>
    <dbReference type="NCBI Taxonomy" id="64971"/>
    <lineage>
        <taxon>Bacteria</taxon>
        <taxon>Pseudomonadati</taxon>
        <taxon>Pseudomonadota</taxon>
        <taxon>Gammaproteobacteria</taxon>
        <taxon>Oceanospirillales</taxon>
        <taxon>Oceanospirillaceae</taxon>
        <taxon>Allopseudospirillum</taxon>
    </lineage>
</organism>
<dbReference type="SMART" id="SM00267">
    <property type="entry name" value="GGDEF"/>
    <property type="match status" value="1"/>
</dbReference>
<dbReference type="PROSITE" id="PS51833">
    <property type="entry name" value="HDOD"/>
    <property type="match status" value="1"/>
</dbReference>
<dbReference type="EC" id="2.7.7.65" evidence="2"/>
<dbReference type="NCBIfam" id="TIGR00254">
    <property type="entry name" value="GGDEF"/>
    <property type="match status" value="1"/>
</dbReference>
<dbReference type="EMBL" id="FNYH01000009">
    <property type="protein sequence ID" value="SEI74441.1"/>
    <property type="molecule type" value="Genomic_DNA"/>
</dbReference>
<feature type="domain" description="GGDEF" evidence="5">
    <location>
        <begin position="355"/>
        <end position="500"/>
    </location>
</feature>
<evidence type="ECO:0000313" key="7">
    <source>
        <dbReference type="EMBL" id="SEI74441.1"/>
    </source>
</evidence>
<evidence type="ECO:0000256" key="4">
    <source>
        <dbReference type="SAM" id="Coils"/>
    </source>
</evidence>
<dbReference type="OrthoDB" id="9803824at2"/>
<dbReference type="InterPro" id="IPR043128">
    <property type="entry name" value="Rev_trsase/Diguanyl_cyclase"/>
</dbReference>
<dbReference type="InterPro" id="IPR000160">
    <property type="entry name" value="GGDEF_dom"/>
</dbReference>
<dbReference type="PANTHER" id="PTHR45138:SF9">
    <property type="entry name" value="DIGUANYLATE CYCLASE DGCM-RELATED"/>
    <property type="match status" value="1"/>
</dbReference>
<evidence type="ECO:0000256" key="1">
    <source>
        <dbReference type="ARBA" id="ARBA00001946"/>
    </source>
</evidence>
<evidence type="ECO:0000256" key="3">
    <source>
        <dbReference type="ARBA" id="ARBA00034247"/>
    </source>
</evidence>
<dbReference type="AlphaFoldDB" id="A0A1H6T322"/>
<protein>
    <recommendedName>
        <fullName evidence="2">diguanylate cyclase</fullName>
        <ecNumber evidence="2">2.7.7.65</ecNumber>
    </recommendedName>
</protein>
<feature type="domain" description="HDOD" evidence="6">
    <location>
        <begin position="16"/>
        <end position="208"/>
    </location>
</feature>
<dbReference type="SUPFAM" id="SSF55073">
    <property type="entry name" value="Nucleotide cyclase"/>
    <property type="match status" value="1"/>
</dbReference>
<comment type="catalytic activity">
    <reaction evidence="3">
        <text>2 GTP = 3',3'-c-di-GMP + 2 diphosphate</text>
        <dbReference type="Rhea" id="RHEA:24898"/>
        <dbReference type="ChEBI" id="CHEBI:33019"/>
        <dbReference type="ChEBI" id="CHEBI:37565"/>
        <dbReference type="ChEBI" id="CHEBI:58805"/>
        <dbReference type="EC" id="2.7.7.65"/>
    </reaction>
</comment>
<dbReference type="STRING" id="64971.SAMN05421831_10923"/>
<evidence type="ECO:0000259" key="6">
    <source>
        <dbReference type="PROSITE" id="PS51833"/>
    </source>
</evidence>
<keyword evidence="8" id="KW-1185">Reference proteome</keyword>
<dbReference type="PROSITE" id="PS50887">
    <property type="entry name" value="GGDEF"/>
    <property type="match status" value="1"/>
</dbReference>
<dbReference type="RefSeq" id="WP_093310488.1">
    <property type="nucleotide sequence ID" value="NZ_FNYH01000009.1"/>
</dbReference>
<dbReference type="Gene3D" id="1.10.3210.10">
    <property type="entry name" value="Hypothetical protein af1432"/>
    <property type="match status" value="1"/>
</dbReference>
<name>A0A1H6T322_9GAMM</name>
<feature type="coiled-coil region" evidence="4">
    <location>
        <begin position="297"/>
        <end position="324"/>
    </location>
</feature>
<dbReference type="FunFam" id="3.30.70.270:FF:000001">
    <property type="entry name" value="Diguanylate cyclase domain protein"/>
    <property type="match status" value="1"/>
</dbReference>
<evidence type="ECO:0000256" key="2">
    <source>
        <dbReference type="ARBA" id="ARBA00012528"/>
    </source>
</evidence>
<dbReference type="Pfam" id="PF00990">
    <property type="entry name" value="GGDEF"/>
    <property type="match status" value="1"/>
</dbReference>
<dbReference type="GO" id="GO:0052621">
    <property type="term" value="F:diguanylate cyclase activity"/>
    <property type="evidence" value="ECO:0007669"/>
    <property type="project" value="UniProtKB-EC"/>
</dbReference>
<dbReference type="InterPro" id="IPR050469">
    <property type="entry name" value="Diguanylate_Cyclase"/>
</dbReference>
<evidence type="ECO:0000313" key="8">
    <source>
        <dbReference type="Proteomes" id="UP000242999"/>
    </source>
</evidence>
<dbReference type="CDD" id="cd01949">
    <property type="entry name" value="GGDEF"/>
    <property type="match status" value="1"/>
</dbReference>
<reference evidence="8" key="1">
    <citation type="submission" date="2016-10" db="EMBL/GenBank/DDBJ databases">
        <authorList>
            <person name="Varghese N."/>
            <person name="Submissions S."/>
        </authorList>
    </citation>
    <scope>NUCLEOTIDE SEQUENCE [LARGE SCALE GENOMIC DNA]</scope>
    <source>
        <strain evidence="8">DSM 7165</strain>
    </source>
</reference>
<accession>A0A1H6T322</accession>
<keyword evidence="4" id="KW-0175">Coiled coil</keyword>
<dbReference type="Gene3D" id="3.30.70.270">
    <property type="match status" value="1"/>
</dbReference>
<dbReference type="Proteomes" id="UP000242999">
    <property type="component" value="Unassembled WGS sequence"/>
</dbReference>
<proteinExistence type="predicted"/>
<dbReference type="Pfam" id="PF08668">
    <property type="entry name" value="HDOD"/>
    <property type="match status" value="1"/>
</dbReference>
<dbReference type="PANTHER" id="PTHR45138">
    <property type="entry name" value="REGULATORY COMPONENTS OF SENSORY TRANSDUCTION SYSTEM"/>
    <property type="match status" value="1"/>
</dbReference>
<dbReference type="InterPro" id="IPR029787">
    <property type="entry name" value="Nucleotide_cyclase"/>
</dbReference>
<evidence type="ECO:0000259" key="5">
    <source>
        <dbReference type="PROSITE" id="PS50887"/>
    </source>
</evidence>